<dbReference type="AlphaFoldDB" id="A0AAN9S1Y1"/>
<organism evidence="1 2">
    <name type="scientific">Psophocarpus tetragonolobus</name>
    <name type="common">Winged bean</name>
    <name type="synonym">Dolichos tetragonolobus</name>
    <dbReference type="NCBI Taxonomy" id="3891"/>
    <lineage>
        <taxon>Eukaryota</taxon>
        <taxon>Viridiplantae</taxon>
        <taxon>Streptophyta</taxon>
        <taxon>Embryophyta</taxon>
        <taxon>Tracheophyta</taxon>
        <taxon>Spermatophyta</taxon>
        <taxon>Magnoliopsida</taxon>
        <taxon>eudicotyledons</taxon>
        <taxon>Gunneridae</taxon>
        <taxon>Pentapetalae</taxon>
        <taxon>rosids</taxon>
        <taxon>fabids</taxon>
        <taxon>Fabales</taxon>
        <taxon>Fabaceae</taxon>
        <taxon>Papilionoideae</taxon>
        <taxon>50 kb inversion clade</taxon>
        <taxon>NPAAA clade</taxon>
        <taxon>indigoferoid/millettioid clade</taxon>
        <taxon>Phaseoleae</taxon>
        <taxon>Psophocarpus</taxon>
    </lineage>
</organism>
<proteinExistence type="predicted"/>
<gene>
    <name evidence="1" type="ORF">VNO78_28252</name>
</gene>
<evidence type="ECO:0000313" key="1">
    <source>
        <dbReference type="EMBL" id="KAK7387441.1"/>
    </source>
</evidence>
<reference evidence="1 2" key="1">
    <citation type="submission" date="2024-01" db="EMBL/GenBank/DDBJ databases">
        <title>The genomes of 5 underutilized Papilionoideae crops provide insights into root nodulation and disease resistanc.</title>
        <authorList>
            <person name="Jiang F."/>
        </authorList>
    </citation>
    <scope>NUCLEOTIDE SEQUENCE [LARGE SCALE GENOMIC DNA]</scope>
    <source>
        <strain evidence="1">DUOXIRENSHENG_FW03</strain>
        <tissue evidence="1">Leaves</tissue>
    </source>
</reference>
<dbReference type="Proteomes" id="UP001386955">
    <property type="component" value="Unassembled WGS sequence"/>
</dbReference>
<protein>
    <submittedName>
        <fullName evidence="1">Uncharacterized protein</fullName>
    </submittedName>
</protein>
<accession>A0AAN9S1Y1</accession>
<evidence type="ECO:0000313" key="2">
    <source>
        <dbReference type="Proteomes" id="UP001386955"/>
    </source>
</evidence>
<comment type="caution">
    <text evidence="1">The sequence shown here is derived from an EMBL/GenBank/DDBJ whole genome shotgun (WGS) entry which is preliminary data.</text>
</comment>
<keyword evidence="2" id="KW-1185">Reference proteome</keyword>
<sequence>MRMGNGVAATTRMKHNRKALEAVTCYITSRKYMYVIFVASHMGPHCPRPLPLPLPLPIGSFLSLTHTHTNTLIIKT</sequence>
<dbReference type="EMBL" id="JAYMYS010000007">
    <property type="protein sequence ID" value="KAK7387441.1"/>
    <property type="molecule type" value="Genomic_DNA"/>
</dbReference>
<name>A0AAN9S1Y1_PSOTE</name>